<dbReference type="OrthoDB" id="9131039at2"/>
<dbReference type="EMBL" id="FXAT01000002">
    <property type="protein sequence ID" value="SMG27692.1"/>
    <property type="molecule type" value="Genomic_DNA"/>
</dbReference>
<keyword evidence="1" id="KW-0472">Membrane</keyword>
<dbReference type="RefSeq" id="WP_085481770.1">
    <property type="nucleotide sequence ID" value="NZ_FXAT01000002.1"/>
</dbReference>
<dbReference type="AlphaFoldDB" id="A0A1X7JIW2"/>
<sequence length="156" mass="17189">MPIIVALIALIALVYGAVRAFYALQAAFGMAVAVGVAVLAALLLIGAIAYWLRRRREVAPNVRDGDWTHELKGTWGAVRLAAAKRLCEIRIGKEEGAYIFADLLGAEVQRGAADADARLALKVKDPRHGEWLVPMSDERQARQWQRIFSLAIEQKL</sequence>
<name>A0A1X7JIW2_9BURK</name>
<feature type="transmembrane region" description="Helical" evidence="1">
    <location>
        <begin position="26"/>
        <end position="52"/>
    </location>
</feature>
<gene>
    <name evidence="2" type="ORF">SAMN06265784_102662</name>
</gene>
<reference evidence="3" key="1">
    <citation type="submission" date="2017-04" db="EMBL/GenBank/DDBJ databases">
        <authorList>
            <person name="Varghese N."/>
            <person name="Submissions S."/>
        </authorList>
    </citation>
    <scope>NUCLEOTIDE SEQUENCE [LARGE SCALE GENOMIC DNA]</scope>
    <source>
        <strain evidence="3">LMG 29540</strain>
    </source>
</reference>
<evidence type="ECO:0000256" key="1">
    <source>
        <dbReference type="SAM" id="Phobius"/>
    </source>
</evidence>
<protein>
    <recommendedName>
        <fullName evidence="4">Signal peptide transmembrane protein</fullName>
    </recommendedName>
</protein>
<keyword evidence="3" id="KW-1185">Reference proteome</keyword>
<dbReference type="Proteomes" id="UP000193228">
    <property type="component" value="Unassembled WGS sequence"/>
</dbReference>
<proteinExistence type="predicted"/>
<accession>A0A1X7JIW2</accession>
<evidence type="ECO:0008006" key="4">
    <source>
        <dbReference type="Google" id="ProtNLM"/>
    </source>
</evidence>
<organism evidence="2 3">
    <name type="scientific">Paraburkholderia susongensis</name>
    <dbReference type="NCBI Taxonomy" id="1515439"/>
    <lineage>
        <taxon>Bacteria</taxon>
        <taxon>Pseudomonadati</taxon>
        <taxon>Pseudomonadota</taxon>
        <taxon>Betaproteobacteria</taxon>
        <taxon>Burkholderiales</taxon>
        <taxon>Burkholderiaceae</taxon>
        <taxon>Paraburkholderia</taxon>
    </lineage>
</organism>
<evidence type="ECO:0000313" key="2">
    <source>
        <dbReference type="EMBL" id="SMG27692.1"/>
    </source>
</evidence>
<evidence type="ECO:0000313" key="3">
    <source>
        <dbReference type="Proteomes" id="UP000193228"/>
    </source>
</evidence>
<keyword evidence="1" id="KW-1133">Transmembrane helix</keyword>
<keyword evidence="1" id="KW-0812">Transmembrane</keyword>